<name>A0A5C4SXR9_9BACL</name>
<keyword evidence="1" id="KW-0808">Transferase</keyword>
<dbReference type="PANTHER" id="PTHR43799">
    <property type="entry name" value="AMINOTRANSFERASE, PUTATIVE-RELATED"/>
    <property type="match status" value="1"/>
</dbReference>
<comment type="caution">
    <text evidence="1">The sequence shown here is derived from an EMBL/GenBank/DDBJ whole genome shotgun (WGS) entry which is preliminary data.</text>
</comment>
<dbReference type="SUPFAM" id="SSF53383">
    <property type="entry name" value="PLP-dependent transferases"/>
    <property type="match status" value="1"/>
</dbReference>
<evidence type="ECO:0000313" key="1">
    <source>
        <dbReference type="EMBL" id="TNJ60621.1"/>
    </source>
</evidence>
<sequence>MNDWKTLDTDELNGLLQDRQAIYERYRNRRLRLDMSRGKPCPEQLELSMGMLDAVGSAHSPKTADGTDTRNYGGLDGIPEAKELFAQMLEVQPDEVIVGGSSSLTMMHDAIARAMLQGVLGSAAPWGKLSAVKFLCPSPGYDRHFAICELFGIEMIVVEMKHDGPDMDAVEKLVGEDESIKGIWCVPKYSNPDGITYSDEVVDRLARMQAKAADFRIFWDNAYAVHHVTDHPDRLKPILEACKAAGNPDRVFLFSSTSKISFSGAGVAAMSASVANLNQIRKALSVQTIGPDKINQLRHVRFFGGMDGIKAHMDKHAAIMKPKFDTVLSLLETELGDKGIASWNKPNGGYFISLNTLDGCAKEVVAMAAEAGVTLTKAGATYPYGRDPRDRNIRIAPSYPTLSELGTAIEILCVCVQIAGAKKLLSGKQ</sequence>
<evidence type="ECO:0000313" key="2">
    <source>
        <dbReference type="Proteomes" id="UP000307943"/>
    </source>
</evidence>
<dbReference type="Pfam" id="PF12897">
    <property type="entry name" value="Asp_aminotransf"/>
    <property type="match status" value="1"/>
</dbReference>
<keyword evidence="1" id="KW-0032">Aminotransferase</keyword>
<accession>A0A5C4SXR9</accession>
<dbReference type="Gene3D" id="3.90.1150.10">
    <property type="entry name" value="Aspartate Aminotransferase, domain 1"/>
    <property type="match status" value="1"/>
</dbReference>
<dbReference type="InterPro" id="IPR024551">
    <property type="entry name" value="AspAT_Ic"/>
</dbReference>
<keyword evidence="2" id="KW-1185">Reference proteome</keyword>
<dbReference type="GO" id="GO:0004069">
    <property type="term" value="F:L-aspartate:2-oxoglutarate aminotransferase activity"/>
    <property type="evidence" value="ECO:0007669"/>
    <property type="project" value="InterPro"/>
</dbReference>
<reference evidence="1 2" key="1">
    <citation type="submission" date="2019-05" db="EMBL/GenBank/DDBJ databases">
        <title>We sequenced the genome of Paenibacillus hemerocallicola KCTC 33185 for further insight into its adaptation and study the phylogeny of Paenibacillus.</title>
        <authorList>
            <person name="Narsing Rao M.P."/>
        </authorList>
    </citation>
    <scope>NUCLEOTIDE SEQUENCE [LARGE SCALE GENOMIC DNA]</scope>
    <source>
        <strain evidence="1 2">KCTC 33185</strain>
    </source>
</reference>
<dbReference type="OrthoDB" id="9802328at2"/>
<dbReference type="Gene3D" id="3.40.640.10">
    <property type="entry name" value="Type I PLP-dependent aspartate aminotransferase-like (Major domain)"/>
    <property type="match status" value="1"/>
</dbReference>
<dbReference type="InterPro" id="IPR015421">
    <property type="entry name" value="PyrdxlP-dep_Trfase_major"/>
</dbReference>
<dbReference type="AlphaFoldDB" id="A0A5C4SXR9"/>
<protein>
    <submittedName>
        <fullName evidence="1">Aminotransferase class I/II-fold pyridoxal phosphate-dependent enzyme</fullName>
    </submittedName>
</protein>
<dbReference type="Proteomes" id="UP000307943">
    <property type="component" value="Unassembled WGS sequence"/>
</dbReference>
<dbReference type="InterPro" id="IPR015422">
    <property type="entry name" value="PyrdxlP-dep_Trfase_small"/>
</dbReference>
<organism evidence="1 2">
    <name type="scientific">Paenibacillus hemerocallicola</name>
    <dbReference type="NCBI Taxonomy" id="1172614"/>
    <lineage>
        <taxon>Bacteria</taxon>
        <taxon>Bacillati</taxon>
        <taxon>Bacillota</taxon>
        <taxon>Bacilli</taxon>
        <taxon>Bacillales</taxon>
        <taxon>Paenibacillaceae</taxon>
        <taxon>Paenibacillus</taxon>
    </lineage>
</organism>
<dbReference type="CDD" id="cd00609">
    <property type="entry name" value="AAT_like"/>
    <property type="match status" value="1"/>
</dbReference>
<gene>
    <name evidence="1" type="ORF">FE784_35685</name>
</gene>
<dbReference type="InterPro" id="IPR015424">
    <property type="entry name" value="PyrdxlP-dep_Trfase"/>
</dbReference>
<dbReference type="EMBL" id="VDCQ01000082">
    <property type="protein sequence ID" value="TNJ60621.1"/>
    <property type="molecule type" value="Genomic_DNA"/>
</dbReference>
<dbReference type="RefSeq" id="WP_139607015.1">
    <property type="nucleotide sequence ID" value="NZ_VDCQ01000082.1"/>
</dbReference>
<dbReference type="PANTHER" id="PTHR43799:SF1">
    <property type="entry name" value="ASPARTATE AMINOTRANSFERASE"/>
    <property type="match status" value="1"/>
</dbReference>
<proteinExistence type="predicted"/>